<keyword evidence="1" id="KW-0946">Virion</keyword>
<name>A0A8S5L5P0_9VIRU</name>
<evidence type="ECO:0000313" key="2">
    <source>
        <dbReference type="Proteomes" id="UP000678908"/>
    </source>
</evidence>
<keyword evidence="2" id="KW-1185">Reference proteome</keyword>
<accession>A0A8S5L5P0</accession>
<dbReference type="EMBL" id="BK014204">
    <property type="protein sequence ID" value="DAD52781.1"/>
    <property type="molecule type" value="Genomic_RNA"/>
</dbReference>
<dbReference type="GO" id="GO:0019028">
    <property type="term" value="C:viral capsid"/>
    <property type="evidence" value="ECO:0007669"/>
    <property type="project" value="UniProtKB-KW"/>
</dbReference>
<dbReference type="GeneID" id="80399207"/>
<evidence type="ECO:0000313" key="1">
    <source>
        <dbReference type="EMBL" id="DAD52781.1"/>
    </source>
</evidence>
<proteinExistence type="predicted"/>
<dbReference type="Proteomes" id="UP000678908">
    <property type="component" value="Segment"/>
</dbReference>
<reference evidence="1" key="1">
    <citation type="submission" date="2020-09" db="EMBL/GenBank/DDBJ databases">
        <title>Leviviricetes taxonomy.</title>
        <authorList>
            <person name="Stockdale S.R."/>
            <person name="Callanan J."/>
            <person name="Adriaenssens E.M."/>
            <person name="Kuhn J.H."/>
            <person name="Rumnieks J."/>
            <person name="Shkoporov A."/>
            <person name="Draper L.A."/>
            <person name="Ross P."/>
            <person name="Hill C."/>
        </authorList>
    </citation>
    <scope>NUCLEOTIDE SEQUENCE</scope>
</reference>
<gene>
    <name evidence="1" type="primary">SRR7976325_21_2</name>
</gene>
<protein>
    <submittedName>
        <fullName evidence="1">Coat protein</fullName>
    </submittedName>
</protein>
<keyword evidence="1" id="KW-0167">Capsid protein</keyword>
<dbReference type="RefSeq" id="YP_010770023.1">
    <property type="nucleotide sequence ID" value="NC_074138.1"/>
</dbReference>
<organism evidence="1 2">
    <name type="scientific">ssRNA phage SRR7976325_21</name>
    <dbReference type="NCBI Taxonomy" id="2786709"/>
    <lineage>
        <taxon>Viruses</taxon>
        <taxon>Riboviria</taxon>
        <taxon>Orthornavirae</taxon>
        <taxon>Lenarviricota</taxon>
        <taxon>Leviviricetes</taxon>
        <taxon>Norzivirales</taxon>
        <taxon>Fiersviridae</taxon>
        <taxon>Yahnavirus</taxon>
        <taxon>Yahnavirus asiovicinum</taxon>
    </lineage>
</organism>
<sequence>MPTMANIVVKAANGTTDVTFTAVAGSAGDKSPAIWRNDAVGTTPAERPVFTIASRNNGTKDARRLDHTYVRPLFLTDPLGRKVRNGGPNGFGTLLIPQTMTPTDIAEMVHEYTGLLASALIRSAYKEGMSPRG</sequence>
<dbReference type="KEGG" id="vg:80399207"/>